<dbReference type="SUPFAM" id="SSF53955">
    <property type="entry name" value="Lysozyme-like"/>
    <property type="match status" value="1"/>
</dbReference>
<dbReference type="InterPro" id="IPR016047">
    <property type="entry name" value="M23ase_b-sheet_dom"/>
</dbReference>
<sequence length="344" mass="36726">MKDVIRSLLLWKASPLIWIGAGVLFIIVLISAISNAIFGEEESFSNISGGVAMCTKGNVDEARIEEVLSNAGVFTGKKEVFMNAAEKYGIDPVLLIAIALHETGYGTSPAVKNKNNPGGIMDPSTGKLKVFDSLEDGIDFMAGNLYRVYISQGLVTIQQIGAKYAPIGANNDPTNLNRNWVPVVTKIANELGGLSMNCEVMGTGEFALPTGSMSITSNFGYRSDPFGGGTEFHKGTDFACSRGDAIYAADVGQIVVSVKSGYGGGYGHHVIISHGDKFTLYGHMEHVDVDIGDTVQKGQKIGTCGTTGSSTGYHLHFEVQLGGIYGERVDPMTYFQPANKEEDE</sequence>
<feature type="domain" description="M23ase beta-sheet core" evidence="3">
    <location>
        <begin position="232"/>
        <end position="331"/>
    </location>
</feature>
<dbReference type="CDD" id="cd12797">
    <property type="entry name" value="M23_peptidase"/>
    <property type="match status" value="1"/>
</dbReference>
<feature type="domain" description="Mannosyl-glycoprotein endo-beta-N-acetylglucosamidase-like" evidence="4">
    <location>
        <begin position="79"/>
        <end position="146"/>
    </location>
</feature>
<dbReference type="SUPFAM" id="SSF51261">
    <property type="entry name" value="Duplicated hybrid motif"/>
    <property type="match status" value="1"/>
</dbReference>
<dbReference type="InterPro" id="IPR050570">
    <property type="entry name" value="Cell_wall_metabolism_enzyme"/>
</dbReference>
<dbReference type="GO" id="GO:0004040">
    <property type="term" value="F:amidase activity"/>
    <property type="evidence" value="ECO:0007669"/>
    <property type="project" value="InterPro"/>
</dbReference>
<dbReference type="PANTHER" id="PTHR21666:SF289">
    <property type="entry name" value="L-ALA--D-GLU ENDOPEPTIDASE"/>
    <property type="match status" value="1"/>
</dbReference>
<evidence type="ECO:0000256" key="2">
    <source>
        <dbReference type="SAM" id="Phobius"/>
    </source>
</evidence>
<keyword evidence="1" id="KW-0732">Signal</keyword>
<dbReference type="PANTHER" id="PTHR21666">
    <property type="entry name" value="PEPTIDASE-RELATED"/>
    <property type="match status" value="1"/>
</dbReference>
<dbReference type="Pfam" id="PF01832">
    <property type="entry name" value="Glucosaminidase"/>
    <property type="match status" value="1"/>
</dbReference>
<dbReference type="Pfam" id="PF01551">
    <property type="entry name" value="Peptidase_M23"/>
    <property type="match status" value="1"/>
</dbReference>
<gene>
    <name evidence="5" type="ORF">GCA01S_037_00070</name>
</gene>
<keyword evidence="2" id="KW-1133">Transmembrane helix</keyword>
<keyword evidence="6" id="KW-1185">Reference proteome</keyword>
<reference evidence="5 6" key="1">
    <citation type="submission" date="2014-04" db="EMBL/GenBank/DDBJ databases">
        <title>Whole genome shotgun sequence of Geobacillus caldoxylosilyticus NBRC 107762.</title>
        <authorList>
            <person name="Hosoyama A."/>
            <person name="Hosoyama Y."/>
            <person name="Katano-Makiyama Y."/>
            <person name="Tsuchikane K."/>
            <person name="Ohji S."/>
            <person name="Ichikawa N."/>
            <person name="Yamazoe A."/>
            <person name="Fujita N."/>
        </authorList>
    </citation>
    <scope>NUCLEOTIDE SEQUENCE [LARGE SCALE GENOMIC DNA]</scope>
    <source>
        <strain evidence="5 6">NBRC 107762</strain>
    </source>
</reference>
<dbReference type="Gene3D" id="1.10.530.10">
    <property type="match status" value="1"/>
</dbReference>
<dbReference type="Proteomes" id="UP000023561">
    <property type="component" value="Unassembled WGS sequence"/>
</dbReference>
<dbReference type="Gene3D" id="2.70.70.10">
    <property type="entry name" value="Glucose Permease (Domain IIA)"/>
    <property type="match status" value="1"/>
</dbReference>
<dbReference type="InterPro" id="IPR023346">
    <property type="entry name" value="Lysozyme-like_dom_sf"/>
</dbReference>
<dbReference type="RefSeq" id="WP_042409973.1">
    <property type="nucleotide sequence ID" value="NZ_BAWO01000037.1"/>
</dbReference>
<evidence type="ECO:0000313" key="5">
    <source>
        <dbReference type="EMBL" id="GAJ40298.1"/>
    </source>
</evidence>
<organism evidence="5 6">
    <name type="scientific">Parageobacillus caldoxylosilyticus NBRC 107762</name>
    <dbReference type="NCBI Taxonomy" id="1220594"/>
    <lineage>
        <taxon>Bacteria</taxon>
        <taxon>Bacillati</taxon>
        <taxon>Bacillota</taxon>
        <taxon>Bacilli</taxon>
        <taxon>Bacillales</taxon>
        <taxon>Anoxybacillaceae</taxon>
        <taxon>Saccharococcus</taxon>
    </lineage>
</organism>
<dbReference type="OrthoDB" id="9805070at2"/>
<proteinExistence type="predicted"/>
<protein>
    <submittedName>
        <fullName evidence="5">Peptidase M23 family protein</fullName>
    </submittedName>
</protein>
<name>A0A023DGD3_9BACL</name>
<evidence type="ECO:0000259" key="4">
    <source>
        <dbReference type="Pfam" id="PF01832"/>
    </source>
</evidence>
<evidence type="ECO:0000256" key="1">
    <source>
        <dbReference type="ARBA" id="ARBA00022729"/>
    </source>
</evidence>
<keyword evidence="2" id="KW-0472">Membrane</keyword>
<dbReference type="AlphaFoldDB" id="A0A023DGD3"/>
<accession>A0A023DGD3</accession>
<evidence type="ECO:0000313" key="6">
    <source>
        <dbReference type="Proteomes" id="UP000023561"/>
    </source>
</evidence>
<keyword evidence="2" id="KW-0812">Transmembrane</keyword>
<dbReference type="EMBL" id="BAWO01000037">
    <property type="protein sequence ID" value="GAJ40298.1"/>
    <property type="molecule type" value="Genomic_DNA"/>
</dbReference>
<comment type="caution">
    <text evidence="5">The sequence shown here is derived from an EMBL/GenBank/DDBJ whole genome shotgun (WGS) entry which is preliminary data.</text>
</comment>
<dbReference type="GO" id="GO:0004222">
    <property type="term" value="F:metalloendopeptidase activity"/>
    <property type="evidence" value="ECO:0007669"/>
    <property type="project" value="TreeGrafter"/>
</dbReference>
<dbReference type="InterPro" id="IPR011055">
    <property type="entry name" value="Dup_hybrid_motif"/>
</dbReference>
<evidence type="ECO:0000259" key="3">
    <source>
        <dbReference type="Pfam" id="PF01551"/>
    </source>
</evidence>
<feature type="transmembrane region" description="Helical" evidence="2">
    <location>
        <begin position="16"/>
        <end position="38"/>
    </location>
</feature>
<dbReference type="InterPro" id="IPR002901">
    <property type="entry name" value="MGlyc_endo_b_GlcNAc-like_dom"/>
</dbReference>